<dbReference type="Pfam" id="PF13362">
    <property type="entry name" value="Toprim_3"/>
    <property type="match status" value="1"/>
</dbReference>
<keyword evidence="4" id="KW-0548">Nucleotidyltransferase</keyword>
<evidence type="ECO:0000313" key="10">
    <source>
        <dbReference type="Proteomes" id="UP000311469"/>
    </source>
</evidence>
<evidence type="ECO:0000259" key="8">
    <source>
        <dbReference type="Pfam" id="PF23639"/>
    </source>
</evidence>
<dbReference type="InterPro" id="IPR055570">
    <property type="entry name" value="DUF7146"/>
</dbReference>
<keyword evidence="6" id="KW-0804">Transcription</keyword>
<dbReference type="GO" id="GO:0016779">
    <property type="term" value="F:nucleotidyltransferase activity"/>
    <property type="evidence" value="ECO:0007669"/>
    <property type="project" value="UniProtKB-KW"/>
</dbReference>
<evidence type="ECO:0000259" key="7">
    <source>
        <dbReference type="Pfam" id="PF13362"/>
    </source>
</evidence>
<dbReference type="KEGG" id="sufl:FIL70_04705"/>
<dbReference type="GO" id="GO:0006269">
    <property type="term" value="P:DNA replication, synthesis of primer"/>
    <property type="evidence" value="ECO:0007669"/>
    <property type="project" value="UniProtKB-KW"/>
</dbReference>
<dbReference type="GO" id="GO:0008270">
    <property type="term" value="F:zinc ion binding"/>
    <property type="evidence" value="ECO:0007669"/>
    <property type="project" value="InterPro"/>
</dbReference>
<evidence type="ECO:0000256" key="4">
    <source>
        <dbReference type="ARBA" id="ARBA00022695"/>
    </source>
</evidence>
<dbReference type="GO" id="GO:1990077">
    <property type="term" value="C:primosome complex"/>
    <property type="evidence" value="ECO:0007669"/>
    <property type="project" value="UniProtKB-KW"/>
</dbReference>
<dbReference type="GO" id="GO:0003677">
    <property type="term" value="F:DNA binding"/>
    <property type="evidence" value="ECO:0007669"/>
    <property type="project" value="InterPro"/>
</dbReference>
<dbReference type="Gene3D" id="3.90.580.10">
    <property type="entry name" value="Zinc finger, CHC2-type domain"/>
    <property type="match status" value="1"/>
</dbReference>
<protein>
    <submittedName>
        <fullName evidence="9">Virulence-associated protein E</fullName>
    </submittedName>
</protein>
<evidence type="ECO:0000256" key="6">
    <source>
        <dbReference type="ARBA" id="ARBA00023163"/>
    </source>
</evidence>
<evidence type="ECO:0000313" key="9">
    <source>
        <dbReference type="EMBL" id="QDC36647.1"/>
    </source>
</evidence>
<keyword evidence="1" id="KW-0240">DNA-directed RNA polymerase</keyword>
<feature type="domain" description="Toprim" evidence="7">
    <location>
        <begin position="212"/>
        <end position="302"/>
    </location>
</feature>
<keyword evidence="5" id="KW-0235">DNA replication</keyword>
<dbReference type="InterPro" id="IPR034154">
    <property type="entry name" value="TOPRIM_DnaG/twinkle"/>
</dbReference>
<dbReference type="Proteomes" id="UP000311469">
    <property type="component" value="Chromosome cSF1"/>
</dbReference>
<organism evidence="9 10">
    <name type="scientific">Sphingobium fuliginis ATCC 27551</name>
    <dbReference type="NCBI Taxonomy" id="1208342"/>
    <lineage>
        <taxon>Bacteria</taxon>
        <taxon>Pseudomonadati</taxon>
        <taxon>Pseudomonadota</taxon>
        <taxon>Alphaproteobacteria</taxon>
        <taxon>Sphingomonadales</taxon>
        <taxon>Sphingomonadaceae</taxon>
        <taxon>Sphingobium</taxon>
    </lineage>
</organism>
<dbReference type="EMBL" id="CP041016">
    <property type="protein sequence ID" value="QDC36647.1"/>
    <property type="molecule type" value="Genomic_DNA"/>
</dbReference>
<gene>
    <name evidence="9" type="ORF">FIL70_04705</name>
</gene>
<evidence type="ECO:0000256" key="1">
    <source>
        <dbReference type="ARBA" id="ARBA00022478"/>
    </source>
</evidence>
<dbReference type="InterPro" id="IPR036977">
    <property type="entry name" value="DNA_primase_Znf_CHC2"/>
</dbReference>
<sequence length="312" mass="34318">MARTATKHNPELEAIGSDIVKRLGGVWKPGGGMCCCPAHSDRSPSLSVRVGDHALLFKCFAGCDTRDVINEILRLEENALHHVDKASATSAKMPTDLWRRQQAMRIWDEARPLAGTPGEIYLRRRRIALLPRALRFHPRTPLGQGGAVDFRPAMIAALHDGGLHDEGRFIAIQRTFFDREDARRARDLVDPRMTLGRPDHAAVMLGAATSVLGLAEGVETALSAMILFGVPVWATLGSERLHQIAIPDRVERLILFPDNDIAGEIGVAHALEAYEACGRDIAVEFPPHGFKDWNDVLRAGGEGVGEWWRQVA</sequence>
<keyword evidence="3" id="KW-0808">Transferase</keyword>
<dbReference type="Gene3D" id="3.40.1360.10">
    <property type="match status" value="1"/>
</dbReference>
<accession>A0A5B8CF78</accession>
<dbReference type="AlphaFoldDB" id="A0A5B8CF78"/>
<name>A0A5B8CF78_SPHSA</name>
<reference evidence="9 10" key="1">
    <citation type="submission" date="2019-06" db="EMBL/GenBank/DDBJ databases">
        <title>Genome organization and adaptive potential of archetypical organophosphate degarding Sphingobium fuliginis ATCC 27551.</title>
        <authorList>
            <person name="Sarwar A."/>
            <person name="Parthasarathy S."/>
            <person name="Singh C."/>
            <person name="Siddavattam D."/>
        </authorList>
    </citation>
    <scope>NUCLEOTIDE SEQUENCE [LARGE SCALE GENOMIC DNA]</scope>
    <source>
        <strain evidence="9 10">ATCC 27551</strain>
    </source>
</reference>
<keyword evidence="2" id="KW-0639">Primosome</keyword>
<evidence type="ECO:0000256" key="2">
    <source>
        <dbReference type="ARBA" id="ARBA00022515"/>
    </source>
</evidence>
<evidence type="ECO:0000256" key="3">
    <source>
        <dbReference type="ARBA" id="ARBA00022679"/>
    </source>
</evidence>
<dbReference type="Pfam" id="PF23639">
    <property type="entry name" value="DUF7146"/>
    <property type="match status" value="1"/>
</dbReference>
<dbReference type="GO" id="GO:0000428">
    <property type="term" value="C:DNA-directed RNA polymerase complex"/>
    <property type="evidence" value="ECO:0007669"/>
    <property type="project" value="UniProtKB-KW"/>
</dbReference>
<evidence type="ECO:0000256" key="5">
    <source>
        <dbReference type="ARBA" id="ARBA00022705"/>
    </source>
</evidence>
<dbReference type="InterPro" id="IPR006171">
    <property type="entry name" value="TOPRIM_dom"/>
</dbReference>
<proteinExistence type="predicted"/>
<dbReference type="SUPFAM" id="SSF57783">
    <property type="entry name" value="Zinc beta-ribbon"/>
    <property type="match status" value="1"/>
</dbReference>
<feature type="domain" description="DUF7146" evidence="8">
    <location>
        <begin position="99"/>
        <end position="204"/>
    </location>
</feature>
<dbReference type="CDD" id="cd01029">
    <property type="entry name" value="TOPRIM_primases"/>
    <property type="match status" value="1"/>
</dbReference>